<dbReference type="AlphaFoldDB" id="A0AAQ0RUR0"/>
<dbReference type="SUPFAM" id="SSF53756">
    <property type="entry name" value="UDP-Glycosyltransferase/glycogen phosphorylase"/>
    <property type="match status" value="1"/>
</dbReference>
<reference evidence="3 4" key="1">
    <citation type="submission" date="2018-08" db="EMBL/GenBank/DDBJ databases">
        <title>A genome reference for cultivated species of the human gut microbiota.</title>
        <authorList>
            <person name="Zou Y."/>
            <person name="Xue W."/>
            <person name="Luo G."/>
        </authorList>
    </citation>
    <scope>NUCLEOTIDE SEQUENCE [LARGE SCALE GENOMIC DNA]</scope>
    <source>
        <strain evidence="3 4">AF19-10AC</strain>
    </source>
</reference>
<dbReference type="PANTHER" id="PTHR46401">
    <property type="entry name" value="GLYCOSYLTRANSFERASE WBBK-RELATED"/>
    <property type="match status" value="1"/>
</dbReference>
<dbReference type="Pfam" id="PF00534">
    <property type="entry name" value="Glycos_transf_1"/>
    <property type="match status" value="1"/>
</dbReference>
<dbReference type="Proteomes" id="UP000284772">
    <property type="component" value="Unassembled WGS sequence"/>
</dbReference>
<proteinExistence type="predicted"/>
<organism evidence="3 4">
    <name type="scientific">Bacteroides intestinalis</name>
    <dbReference type="NCBI Taxonomy" id="329854"/>
    <lineage>
        <taxon>Bacteria</taxon>
        <taxon>Pseudomonadati</taxon>
        <taxon>Bacteroidota</taxon>
        <taxon>Bacteroidia</taxon>
        <taxon>Bacteroidales</taxon>
        <taxon>Bacteroidaceae</taxon>
        <taxon>Bacteroides</taxon>
    </lineage>
</organism>
<dbReference type="CDD" id="cd03801">
    <property type="entry name" value="GT4_PimA-like"/>
    <property type="match status" value="1"/>
</dbReference>
<accession>A0AAQ0RUR0</accession>
<dbReference type="Gene3D" id="3.40.50.2000">
    <property type="entry name" value="Glycogen Phosphorylase B"/>
    <property type="match status" value="2"/>
</dbReference>
<feature type="domain" description="Glycosyl transferase family 1" evidence="2">
    <location>
        <begin position="171"/>
        <end position="279"/>
    </location>
</feature>
<dbReference type="PANTHER" id="PTHR46401:SF2">
    <property type="entry name" value="GLYCOSYLTRANSFERASE WBBK-RELATED"/>
    <property type="match status" value="1"/>
</dbReference>
<evidence type="ECO:0000259" key="2">
    <source>
        <dbReference type="Pfam" id="PF00534"/>
    </source>
</evidence>
<evidence type="ECO:0000313" key="3">
    <source>
        <dbReference type="EMBL" id="RGT58258.1"/>
    </source>
</evidence>
<protein>
    <submittedName>
        <fullName evidence="3">Glycosyltransferase</fullName>
    </submittedName>
</protein>
<dbReference type="EMBL" id="QRWT01000001">
    <property type="protein sequence ID" value="RGT58258.1"/>
    <property type="molecule type" value="Genomic_DNA"/>
</dbReference>
<comment type="caution">
    <text evidence="3">The sequence shown here is derived from an EMBL/GenBank/DDBJ whole genome shotgun (WGS) entry which is preliminary data.</text>
</comment>
<name>A0AAQ0RUR0_9BACE</name>
<dbReference type="RefSeq" id="WP_118448115.1">
    <property type="nucleotide sequence ID" value="NZ_QRWT01000001.1"/>
</dbReference>
<evidence type="ECO:0000256" key="1">
    <source>
        <dbReference type="ARBA" id="ARBA00022679"/>
    </source>
</evidence>
<gene>
    <name evidence="3" type="ORF">DWX27_00660</name>
</gene>
<dbReference type="InterPro" id="IPR001296">
    <property type="entry name" value="Glyco_trans_1"/>
</dbReference>
<dbReference type="GO" id="GO:0009103">
    <property type="term" value="P:lipopolysaccharide biosynthetic process"/>
    <property type="evidence" value="ECO:0007669"/>
    <property type="project" value="TreeGrafter"/>
</dbReference>
<dbReference type="GO" id="GO:0016757">
    <property type="term" value="F:glycosyltransferase activity"/>
    <property type="evidence" value="ECO:0007669"/>
    <property type="project" value="InterPro"/>
</dbReference>
<keyword evidence="1" id="KW-0808">Transferase</keyword>
<evidence type="ECO:0000313" key="4">
    <source>
        <dbReference type="Proteomes" id="UP000284772"/>
    </source>
</evidence>
<sequence>MSKRVLFYSSVTSKKLFDTQKFYRIDIDILRDLGYTVILSNKVFDVLSFWKYDFVFAYFYRKAFLVALFARLYGKDTYFTGGIDDLDESYASSKRYLIQKILFNLCYLISKSCIIVSHSDLKNIKKCLCYKTLKKTSFSEHAINTDVFSNSLSKKDYFLSIGWMGSIENVQRKGIDTAIKLFARIREIPKFEHYKFFIIGKEGDGTSYLQSLIKKLNLNDSVKLIGECPENEKIMYLKQSRYYFQLSKYEGFGLAALEALCANCILIHSGKGGLSNPVYSNQLLFDIDNVFDNELSVLIEKISSFSPPILNNDILLYYDIQRRKEDLKAIISDECK</sequence>